<comment type="caution">
    <text evidence="2">The sequence shown here is derived from an EMBL/GenBank/DDBJ whole genome shotgun (WGS) entry which is preliminary data.</text>
</comment>
<dbReference type="Proteomes" id="UP001461498">
    <property type="component" value="Unassembled WGS sequence"/>
</dbReference>
<keyword evidence="1" id="KW-1133">Transmembrane helix</keyword>
<keyword evidence="1" id="KW-0812">Transmembrane</keyword>
<proteinExistence type="predicted"/>
<accession>A0AAW1D4T2</accession>
<name>A0AAW1D4T2_9HEMI</name>
<sequence length="66" mass="7455">MVLVNNYDASKIIHEKGCIQAGEEWVERNLLVIVTAAIIVSFLQILGICFAQNLRADIFAQKAKWH</sequence>
<gene>
    <name evidence="2" type="ORF">O3M35_009916</name>
</gene>
<reference evidence="2 3" key="1">
    <citation type="submission" date="2022-12" db="EMBL/GenBank/DDBJ databases">
        <title>Chromosome-level genome assembly of true bugs.</title>
        <authorList>
            <person name="Ma L."/>
            <person name="Li H."/>
        </authorList>
    </citation>
    <scope>NUCLEOTIDE SEQUENCE [LARGE SCALE GENOMIC DNA]</scope>
    <source>
        <strain evidence="2">Lab_2022b</strain>
    </source>
</reference>
<evidence type="ECO:0000313" key="3">
    <source>
        <dbReference type="Proteomes" id="UP001461498"/>
    </source>
</evidence>
<evidence type="ECO:0000313" key="2">
    <source>
        <dbReference type="EMBL" id="KAK9505963.1"/>
    </source>
</evidence>
<dbReference type="EMBL" id="JAPXFL010000006">
    <property type="protein sequence ID" value="KAK9505963.1"/>
    <property type="molecule type" value="Genomic_DNA"/>
</dbReference>
<keyword evidence="1" id="KW-0472">Membrane</keyword>
<dbReference type="AlphaFoldDB" id="A0AAW1D4T2"/>
<keyword evidence="3" id="KW-1185">Reference proteome</keyword>
<feature type="transmembrane region" description="Helical" evidence="1">
    <location>
        <begin position="30"/>
        <end position="51"/>
    </location>
</feature>
<evidence type="ECO:0000256" key="1">
    <source>
        <dbReference type="SAM" id="Phobius"/>
    </source>
</evidence>
<protein>
    <submittedName>
        <fullName evidence="2">Uncharacterized protein</fullName>
    </submittedName>
</protein>
<organism evidence="2 3">
    <name type="scientific">Rhynocoris fuscipes</name>
    <dbReference type="NCBI Taxonomy" id="488301"/>
    <lineage>
        <taxon>Eukaryota</taxon>
        <taxon>Metazoa</taxon>
        <taxon>Ecdysozoa</taxon>
        <taxon>Arthropoda</taxon>
        <taxon>Hexapoda</taxon>
        <taxon>Insecta</taxon>
        <taxon>Pterygota</taxon>
        <taxon>Neoptera</taxon>
        <taxon>Paraneoptera</taxon>
        <taxon>Hemiptera</taxon>
        <taxon>Heteroptera</taxon>
        <taxon>Panheteroptera</taxon>
        <taxon>Cimicomorpha</taxon>
        <taxon>Reduviidae</taxon>
        <taxon>Harpactorinae</taxon>
        <taxon>Harpactorini</taxon>
        <taxon>Rhynocoris</taxon>
    </lineage>
</organism>